<protein>
    <recommendedName>
        <fullName evidence="1">precorrin-2 dehydrogenase</fullName>
        <ecNumber evidence="1">1.3.1.76</ecNumber>
    </recommendedName>
</protein>
<feature type="domain" description="Tetrapyrrole methylase" evidence="9">
    <location>
        <begin position="264"/>
        <end position="449"/>
    </location>
</feature>
<organism evidence="11 12">
    <name type="scientific">Rhizoclosmatium globosum</name>
    <dbReference type="NCBI Taxonomy" id="329046"/>
    <lineage>
        <taxon>Eukaryota</taxon>
        <taxon>Fungi</taxon>
        <taxon>Fungi incertae sedis</taxon>
        <taxon>Chytridiomycota</taxon>
        <taxon>Chytridiomycota incertae sedis</taxon>
        <taxon>Chytridiomycetes</taxon>
        <taxon>Chytridiales</taxon>
        <taxon>Chytriomycetaceae</taxon>
        <taxon>Rhizoclosmatium</taxon>
    </lineage>
</organism>
<sequence length="478" mass="51745">MSTNESSQSQGLLVSLRLKDKEVLVIGGNREALSRVGHAMDANAKVSVLCPKDELCEGLKDRFINPGLIGVSTNGGGPRLAARLRTHIQKSLPPRFAEAVAKIAQLRSRVKNTPTPPGAGGLVKKRMTWMSKLWIHGVLRKWRILRGGRCETVGGYERGDTLPPSASSTSSSRKKDTSTEEGNSWNQVSKDPVKALHSVIGFWIRFWATLWIFPLRILISFVKRVFPGTRDLDIPLIDSPSPSPRSTSDCERIYSNSRSRWSWPGALSLLTVGAVQQLQAADTIVTDVLVSQEILDFVPAGVPIIKLPKKEKGASDDIQDLANRLCLDAVKQGRRRVVRLKGGDPFLFGRGGEEVLYLRSHGVNVEVCCGVSSVNGVLGSAGIPGGRWPDIPPWGNGMRTTVVFMPIARMKGLCEKFVASGYPKEVEAAVIEKGTIEGERVVFGTLADMAEKVVAVGVGSPALLVVGDVCTVLQGARE</sequence>
<evidence type="ECO:0000256" key="4">
    <source>
        <dbReference type="ARBA" id="ARBA00022691"/>
    </source>
</evidence>
<keyword evidence="2 11" id="KW-0489">Methyltransferase</keyword>
<gene>
    <name evidence="11" type="ORF">BCR33DRAFT_784488</name>
</gene>
<feature type="region of interest" description="Disordered" evidence="8">
    <location>
        <begin position="156"/>
        <end position="186"/>
    </location>
</feature>
<comment type="caution">
    <text evidence="11">The sequence shown here is derived from an EMBL/GenBank/DDBJ whole genome shotgun (WGS) entry which is preliminary data.</text>
</comment>
<dbReference type="AlphaFoldDB" id="A0A1Y2CFT1"/>
<reference evidence="11 12" key="1">
    <citation type="submission" date="2016-07" db="EMBL/GenBank/DDBJ databases">
        <title>Pervasive Adenine N6-methylation of Active Genes in Fungi.</title>
        <authorList>
            <consortium name="DOE Joint Genome Institute"/>
            <person name="Mondo S.J."/>
            <person name="Dannebaum R.O."/>
            <person name="Kuo R.C."/>
            <person name="Labutti K."/>
            <person name="Haridas S."/>
            <person name="Kuo A."/>
            <person name="Salamov A."/>
            <person name="Ahrendt S.R."/>
            <person name="Lipzen A."/>
            <person name="Sullivan W."/>
            <person name="Andreopoulos W.B."/>
            <person name="Clum A."/>
            <person name="Lindquist E."/>
            <person name="Daum C."/>
            <person name="Ramamoorthy G.K."/>
            <person name="Gryganskyi A."/>
            <person name="Culley D."/>
            <person name="Magnuson J.K."/>
            <person name="James T.Y."/>
            <person name="O'Malley M.A."/>
            <person name="Stajich J.E."/>
            <person name="Spatafora J.W."/>
            <person name="Visel A."/>
            <person name="Grigoriev I.V."/>
        </authorList>
    </citation>
    <scope>NUCLEOTIDE SEQUENCE [LARGE SCALE GENOMIC DNA]</scope>
    <source>
        <strain evidence="11 12">JEL800</strain>
    </source>
</reference>
<dbReference type="Gene3D" id="3.40.50.720">
    <property type="entry name" value="NAD(P)-binding Rossmann-like Domain"/>
    <property type="match status" value="1"/>
</dbReference>
<dbReference type="SUPFAM" id="SSF75615">
    <property type="entry name" value="Siroheme synthase middle domains-like"/>
    <property type="match status" value="1"/>
</dbReference>
<evidence type="ECO:0000313" key="11">
    <source>
        <dbReference type="EMBL" id="ORY45757.1"/>
    </source>
</evidence>
<dbReference type="Pfam" id="PF13241">
    <property type="entry name" value="NAD_binding_7"/>
    <property type="match status" value="1"/>
</dbReference>
<evidence type="ECO:0000256" key="7">
    <source>
        <dbReference type="ARBA" id="ARBA00023244"/>
    </source>
</evidence>
<evidence type="ECO:0000256" key="8">
    <source>
        <dbReference type="SAM" id="MobiDB-lite"/>
    </source>
</evidence>
<dbReference type="OrthoDB" id="508204at2759"/>
<dbReference type="EMBL" id="MCGO01000019">
    <property type="protein sequence ID" value="ORY45757.1"/>
    <property type="molecule type" value="Genomic_DNA"/>
</dbReference>
<dbReference type="InterPro" id="IPR050161">
    <property type="entry name" value="Siro_Cobalamin_biosynth"/>
</dbReference>
<evidence type="ECO:0000259" key="10">
    <source>
        <dbReference type="Pfam" id="PF14824"/>
    </source>
</evidence>
<keyword evidence="6" id="KW-0520">NAD</keyword>
<dbReference type="GO" id="GO:0043115">
    <property type="term" value="F:precorrin-2 dehydrogenase activity"/>
    <property type="evidence" value="ECO:0007669"/>
    <property type="project" value="UniProtKB-EC"/>
</dbReference>
<dbReference type="PANTHER" id="PTHR45790">
    <property type="entry name" value="SIROHEME SYNTHASE-RELATED"/>
    <property type="match status" value="1"/>
</dbReference>
<dbReference type="InterPro" id="IPR035996">
    <property type="entry name" value="4pyrrol_Methylase_sf"/>
</dbReference>
<dbReference type="InterPro" id="IPR014777">
    <property type="entry name" value="4pyrrole_Mease_sub1"/>
</dbReference>
<keyword evidence="4" id="KW-0949">S-adenosyl-L-methionine</keyword>
<dbReference type="GO" id="GO:0032259">
    <property type="term" value="P:methylation"/>
    <property type="evidence" value="ECO:0007669"/>
    <property type="project" value="UniProtKB-KW"/>
</dbReference>
<dbReference type="Proteomes" id="UP000193642">
    <property type="component" value="Unassembled WGS sequence"/>
</dbReference>
<dbReference type="EC" id="1.3.1.76" evidence="1"/>
<accession>A0A1Y2CFT1</accession>
<dbReference type="GO" id="GO:0019354">
    <property type="term" value="P:siroheme biosynthetic process"/>
    <property type="evidence" value="ECO:0007669"/>
    <property type="project" value="TreeGrafter"/>
</dbReference>
<dbReference type="SUPFAM" id="SSF53790">
    <property type="entry name" value="Tetrapyrrole methylase"/>
    <property type="match status" value="1"/>
</dbReference>
<evidence type="ECO:0000256" key="6">
    <source>
        <dbReference type="ARBA" id="ARBA00023027"/>
    </source>
</evidence>
<keyword evidence="5" id="KW-0560">Oxidoreductase</keyword>
<dbReference type="Gene3D" id="3.30.950.10">
    <property type="entry name" value="Methyltransferase, Cobalt-precorrin-4 Transmethylase, Domain 2"/>
    <property type="match status" value="1"/>
</dbReference>
<dbReference type="InterPro" id="IPR014776">
    <property type="entry name" value="4pyrrole_Mease_sub2"/>
</dbReference>
<dbReference type="GO" id="GO:0004851">
    <property type="term" value="F:uroporphyrin-III C-methyltransferase activity"/>
    <property type="evidence" value="ECO:0007669"/>
    <property type="project" value="TreeGrafter"/>
</dbReference>
<keyword evidence="7" id="KW-0627">Porphyrin biosynthesis</keyword>
<evidence type="ECO:0000256" key="5">
    <source>
        <dbReference type="ARBA" id="ARBA00023002"/>
    </source>
</evidence>
<dbReference type="PANTHER" id="PTHR45790:SF6">
    <property type="entry name" value="UROPORPHYRINOGEN-III C-METHYLTRANSFERASE"/>
    <property type="match status" value="1"/>
</dbReference>
<dbReference type="Pfam" id="PF14824">
    <property type="entry name" value="Sirohm_synth_M"/>
    <property type="match status" value="1"/>
</dbReference>
<dbReference type="InterPro" id="IPR028281">
    <property type="entry name" value="Sirohaem_synthase_central"/>
</dbReference>
<dbReference type="InterPro" id="IPR000878">
    <property type="entry name" value="4pyrrol_Mease"/>
</dbReference>
<dbReference type="Pfam" id="PF00590">
    <property type="entry name" value="TP_methylase"/>
    <property type="match status" value="1"/>
</dbReference>
<evidence type="ECO:0000259" key="9">
    <source>
        <dbReference type="Pfam" id="PF00590"/>
    </source>
</evidence>
<dbReference type="STRING" id="329046.A0A1Y2CFT1"/>
<evidence type="ECO:0000256" key="2">
    <source>
        <dbReference type="ARBA" id="ARBA00022603"/>
    </source>
</evidence>
<feature type="domain" description="Siroheme synthase central" evidence="10">
    <location>
        <begin position="69"/>
        <end position="90"/>
    </location>
</feature>
<dbReference type="Gene3D" id="3.40.1010.10">
    <property type="entry name" value="Cobalt-precorrin-4 Transmethylase, Domain 1"/>
    <property type="match status" value="1"/>
</dbReference>
<evidence type="ECO:0000256" key="3">
    <source>
        <dbReference type="ARBA" id="ARBA00022679"/>
    </source>
</evidence>
<keyword evidence="12" id="KW-1185">Reference proteome</keyword>
<proteinExistence type="predicted"/>
<name>A0A1Y2CFT1_9FUNG</name>
<evidence type="ECO:0000256" key="1">
    <source>
        <dbReference type="ARBA" id="ARBA00012400"/>
    </source>
</evidence>
<keyword evidence="3" id="KW-0808">Transferase</keyword>
<evidence type="ECO:0000313" key="12">
    <source>
        <dbReference type="Proteomes" id="UP000193642"/>
    </source>
</evidence>